<dbReference type="Proteomes" id="UP000694925">
    <property type="component" value="Unplaced"/>
</dbReference>
<sequence length="562" mass="65062">MNLAARNVSLNAARVPQLRVDAILKESRVRVTVARNFQNAAANSRSPEFVLTKNKKEQRKDDAVPTINKRTNIHKKLYKKVDRKDLNQDSILRALNNHRKREKRSVDKKSNYALFGERKFYRHPKLTYEEQLSQLNATLRAESTNLNFTTNNPVNSKKSSKHNYKPVFPNCDDTRNSSGNIRKGSANRDESKDKAQSSVQQRRNESYINIQDHQKNVENTTSSDISDYDPNKIPYVEVPDYSDIREESLDERDREASKKKTQGDVEFVDPTDSKEFKSSDNERSRNKSNINSKSNVKESKPSIHGELENSEMSSKLNNSDLDESTENSQVGSEEDSEETDGQGDSKIQSGPIIFDINEYRKPFDLDEFLKDDPIMKKLKPLEKETRTKYGKNGKRVSAGFNEPESDNAFRERAKAQDTFDDLPKYHRSTDFTDVFAVDKLHPENEEDEEEDSDEDFLRFVSKRKGGGSFENEFRSRYFTDDVIRNLKDDVQRDRRRKNAESKGDVYKPLSAVLNKKSRVSRLDEDTRRIGAGDMPADYRNLWSLEYKSPSRRVDMEAQERRK</sequence>
<feature type="compositionally biased region" description="Basic and acidic residues" evidence="1">
    <location>
        <begin position="186"/>
        <end position="195"/>
    </location>
</feature>
<feature type="region of interest" description="Disordered" evidence="1">
    <location>
        <begin position="146"/>
        <end position="353"/>
    </location>
</feature>
<evidence type="ECO:0000313" key="2">
    <source>
        <dbReference type="Proteomes" id="UP000694925"/>
    </source>
</evidence>
<name>A0AAJ7W7Z2_9HYME</name>
<accession>A0AAJ7W7Z2</accession>
<organism evidence="2 3">
    <name type="scientific">Ceratina calcarata</name>
    <dbReference type="NCBI Taxonomy" id="156304"/>
    <lineage>
        <taxon>Eukaryota</taxon>
        <taxon>Metazoa</taxon>
        <taxon>Ecdysozoa</taxon>
        <taxon>Arthropoda</taxon>
        <taxon>Hexapoda</taxon>
        <taxon>Insecta</taxon>
        <taxon>Pterygota</taxon>
        <taxon>Neoptera</taxon>
        <taxon>Endopterygota</taxon>
        <taxon>Hymenoptera</taxon>
        <taxon>Apocrita</taxon>
        <taxon>Aculeata</taxon>
        <taxon>Apoidea</taxon>
        <taxon>Anthophila</taxon>
        <taxon>Apidae</taxon>
        <taxon>Ceratina</taxon>
        <taxon>Zadontomerus</taxon>
    </lineage>
</organism>
<feature type="compositionally biased region" description="Basic and acidic residues" evidence="1">
    <location>
        <begin position="242"/>
        <end position="263"/>
    </location>
</feature>
<dbReference type="AlphaFoldDB" id="A0AAJ7W7Z2"/>
<feature type="compositionally biased region" description="Basic and acidic residues" evidence="1">
    <location>
        <begin position="488"/>
        <end position="505"/>
    </location>
</feature>
<proteinExistence type="predicted"/>
<gene>
    <name evidence="3" type="primary">LOC108632810</name>
</gene>
<keyword evidence="2" id="KW-1185">Reference proteome</keyword>
<reference evidence="3" key="1">
    <citation type="submission" date="2025-08" db="UniProtKB">
        <authorList>
            <consortium name="RefSeq"/>
        </authorList>
    </citation>
    <scope>IDENTIFICATION</scope>
    <source>
        <tissue evidence="3">Whole body</tissue>
    </source>
</reference>
<dbReference type="RefSeq" id="XP_026666551.1">
    <property type="nucleotide sequence ID" value="XM_026810750.1"/>
</dbReference>
<feature type="compositionally biased region" description="Polar residues" evidence="1">
    <location>
        <begin position="196"/>
        <end position="225"/>
    </location>
</feature>
<evidence type="ECO:0000313" key="3">
    <source>
        <dbReference type="RefSeq" id="XP_026666551.1"/>
    </source>
</evidence>
<dbReference type="GeneID" id="108632810"/>
<feature type="region of interest" description="Disordered" evidence="1">
    <location>
        <begin position="385"/>
        <end position="408"/>
    </location>
</feature>
<feature type="compositionally biased region" description="Basic and acidic residues" evidence="1">
    <location>
        <begin position="271"/>
        <end position="285"/>
    </location>
</feature>
<feature type="compositionally biased region" description="Polar residues" evidence="1">
    <location>
        <begin position="310"/>
        <end position="319"/>
    </location>
</feature>
<feature type="compositionally biased region" description="Acidic residues" evidence="1">
    <location>
        <begin position="332"/>
        <end position="341"/>
    </location>
</feature>
<feature type="compositionally biased region" description="Basic and acidic residues" evidence="1">
    <location>
        <begin position="295"/>
        <end position="307"/>
    </location>
</feature>
<feature type="compositionally biased region" description="Polar residues" evidence="1">
    <location>
        <begin position="146"/>
        <end position="157"/>
    </location>
</feature>
<protein>
    <submittedName>
        <fullName evidence="3">Uncharacterized protein LOC108632810</fullName>
    </submittedName>
</protein>
<feature type="region of interest" description="Disordered" evidence="1">
    <location>
        <begin position="488"/>
        <end position="508"/>
    </location>
</feature>
<evidence type="ECO:0000256" key="1">
    <source>
        <dbReference type="SAM" id="MobiDB-lite"/>
    </source>
</evidence>
<dbReference type="KEGG" id="ccal:108632810"/>